<reference evidence="2" key="1">
    <citation type="journal article" date="2023" name="Plant J.">
        <title>Genome sequences and population genomics provide insights into the demographic history, inbreeding, and mutation load of two 'living fossil' tree species of Dipteronia.</title>
        <authorList>
            <person name="Feng Y."/>
            <person name="Comes H.P."/>
            <person name="Chen J."/>
            <person name="Zhu S."/>
            <person name="Lu R."/>
            <person name="Zhang X."/>
            <person name="Li P."/>
            <person name="Qiu J."/>
            <person name="Olsen K.M."/>
            <person name="Qiu Y."/>
        </authorList>
    </citation>
    <scope>NUCLEOTIDE SEQUENCE</scope>
    <source>
        <strain evidence="2">KIB01</strain>
    </source>
</reference>
<dbReference type="AlphaFoldDB" id="A0AAD9XAM2"/>
<dbReference type="GO" id="GO:0003676">
    <property type="term" value="F:nucleic acid binding"/>
    <property type="evidence" value="ECO:0007669"/>
    <property type="project" value="InterPro"/>
</dbReference>
<sequence length="153" mass="16428">MNVDVAVNGTGGIIGVGVKILDSEGQVLASNAQNIRAGYITQVAEAMALLHGLRFACDVGLWPCEVESDAQVLVNFVNGKDISCSDVGLIIHDIKVLLKSFPTFYVSFVPIYVNAAAHCLAKFSINIQSDCFWLEVFPPSLAQIVMGECPLKL</sequence>
<dbReference type="PANTHER" id="PTHR47074">
    <property type="entry name" value="BNAC02G40300D PROTEIN"/>
    <property type="match status" value="1"/>
</dbReference>
<evidence type="ECO:0000313" key="3">
    <source>
        <dbReference type="Proteomes" id="UP001280121"/>
    </source>
</evidence>
<protein>
    <recommendedName>
        <fullName evidence="1">RNase H type-1 domain-containing protein</fullName>
    </recommendedName>
</protein>
<keyword evidence="3" id="KW-1185">Reference proteome</keyword>
<dbReference type="Pfam" id="PF13456">
    <property type="entry name" value="RVT_3"/>
    <property type="match status" value="1"/>
</dbReference>
<name>A0AAD9XAM2_9ROSI</name>
<comment type="caution">
    <text evidence="2">The sequence shown here is derived from an EMBL/GenBank/DDBJ whole genome shotgun (WGS) entry which is preliminary data.</text>
</comment>
<dbReference type="GO" id="GO:0004523">
    <property type="term" value="F:RNA-DNA hybrid ribonuclease activity"/>
    <property type="evidence" value="ECO:0007669"/>
    <property type="project" value="InterPro"/>
</dbReference>
<dbReference type="InterPro" id="IPR036397">
    <property type="entry name" value="RNaseH_sf"/>
</dbReference>
<evidence type="ECO:0000259" key="1">
    <source>
        <dbReference type="Pfam" id="PF13456"/>
    </source>
</evidence>
<dbReference type="SUPFAM" id="SSF53098">
    <property type="entry name" value="Ribonuclease H-like"/>
    <property type="match status" value="1"/>
</dbReference>
<feature type="domain" description="RNase H type-1" evidence="1">
    <location>
        <begin position="2"/>
        <end position="123"/>
    </location>
</feature>
<evidence type="ECO:0000313" key="2">
    <source>
        <dbReference type="EMBL" id="KAK2655802.1"/>
    </source>
</evidence>
<dbReference type="InterPro" id="IPR002156">
    <property type="entry name" value="RNaseH_domain"/>
</dbReference>
<dbReference type="InterPro" id="IPR044730">
    <property type="entry name" value="RNase_H-like_dom_plant"/>
</dbReference>
<dbReference type="Proteomes" id="UP001280121">
    <property type="component" value="Unassembled WGS sequence"/>
</dbReference>
<dbReference type="PANTHER" id="PTHR47074:SF11">
    <property type="entry name" value="REVERSE TRANSCRIPTASE-LIKE PROTEIN"/>
    <property type="match status" value="1"/>
</dbReference>
<dbReference type="InterPro" id="IPR012337">
    <property type="entry name" value="RNaseH-like_sf"/>
</dbReference>
<dbReference type="InterPro" id="IPR052929">
    <property type="entry name" value="RNase_H-like_EbsB-rel"/>
</dbReference>
<dbReference type="CDD" id="cd06222">
    <property type="entry name" value="RNase_H_like"/>
    <property type="match status" value="1"/>
</dbReference>
<organism evidence="2 3">
    <name type="scientific">Dipteronia dyeriana</name>
    <dbReference type="NCBI Taxonomy" id="168575"/>
    <lineage>
        <taxon>Eukaryota</taxon>
        <taxon>Viridiplantae</taxon>
        <taxon>Streptophyta</taxon>
        <taxon>Embryophyta</taxon>
        <taxon>Tracheophyta</taxon>
        <taxon>Spermatophyta</taxon>
        <taxon>Magnoliopsida</taxon>
        <taxon>eudicotyledons</taxon>
        <taxon>Gunneridae</taxon>
        <taxon>Pentapetalae</taxon>
        <taxon>rosids</taxon>
        <taxon>malvids</taxon>
        <taxon>Sapindales</taxon>
        <taxon>Sapindaceae</taxon>
        <taxon>Hippocastanoideae</taxon>
        <taxon>Acereae</taxon>
        <taxon>Dipteronia</taxon>
    </lineage>
</organism>
<dbReference type="Gene3D" id="3.30.420.10">
    <property type="entry name" value="Ribonuclease H-like superfamily/Ribonuclease H"/>
    <property type="match status" value="1"/>
</dbReference>
<accession>A0AAD9XAM2</accession>
<gene>
    <name evidence="2" type="ORF">Ddye_008854</name>
</gene>
<proteinExistence type="predicted"/>
<dbReference type="EMBL" id="JANJYI010000003">
    <property type="protein sequence ID" value="KAK2655802.1"/>
    <property type="molecule type" value="Genomic_DNA"/>
</dbReference>